<evidence type="ECO:0000313" key="3">
    <source>
        <dbReference type="EMBL" id="KAF7301935.1"/>
    </source>
</evidence>
<dbReference type="OrthoDB" id="3263403at2759"/>
<sequence length="668" mass="71381">MAQEGLYGDPLASANANGNGSGEAWAGLAAAIRARRRDAVMRVLSATANGCLHELGYAPGMREKLAYVETQNAHFAQKLDEYVGENSRLYADNAKLIQEARRAQRENAVLREQLAVAAAMHQKSSQLLLQQQQEPPPRRASGPPAIPSHPNPNWPGPVQRSASGGRAQIAIPPGQAASQRGGSGGGVGQVTGWQVAGPLVPAQGPVVQYTAQQQQQLLQQQQQHLRRRSEGHNVQFASSPASSPSISSFSVPYPQQQLAQQQQQLLQQQQQHLQRRSDGNSVQFASSPASSPSIPSPAVVPYPQQPAQIYNNHGRVQQLQYPPQHQLQQHPPLRIATSSPQTAFLPPAISRLSQQQAQTQSPSPTTMLQGMFASPVALIPQRPSQPSIAGALGPVAVDAAQVQMALQQQQVQIPQQVLIPMAQQQRPEPVRIPPMPMPRVLPQSQPPEMPPQLETPTQMQLGDTEVERSASLPAVSGREALPLPVVETEREGETADLAIRGRGDEGEVQSVETAQLEGAPQTLAQIPQQQLQDQVQQQQEQETPMGPGLGRPPSVSAQAQVQIQPQPQLQPRPHPQAMLQVQAQVHVQTPTQSAPVDVRPSRLGSNGTTTDPLQQHIPSPQSDDLPQPGPLSAPGSAGPGTPPPTTTSPPPTTTGSLKAHECGSGAGY</sequence>
<gene>
    <name evidence="3" type="ORF">MIND_00759600</name>
</gene>
<dbReference type="GeneID" id="59346807"/>
<evidence type="ECO:0000313" key="4">
    <source>
        <dbReference type="Proteomes" id="UP000636479"/>
    </source>
</evidence>
<accession>A0A8H6SN64</accession>
<dbReference type="RefSeq" id="XP_037219935.1">
    <property type="nucleotide sequence ID" value="XM_037364291.1"/>
</dbReference>
<feature type="compositionally biased region" description="Low complexity" evidence="2">
    <location>
        <begin position="519"/>
        <end position="543"/>
    </location>
</feature>
<feature type="compositionally biased region" description="Low complexity" evidence="2">
    <location>
        <begin position="281"/>
        <end position="293"/>
    </location>
</feature>
<proteinExistence type="predicted"/>
<feature type="region of interest" description="Disordered" evidence="2">
    <location>
        <begin position="125"/>
        <end position="166"/>
    </location>
</feature>
<dbReference type="EMBL" id="JACAZF010000006">
    <property type="protein sequence ID" value="KAF7301935.1"/>
    <property type="molecule type" value="Genomic_DNA"/>
</dbReference>
<evidence type="ECO:0000256" key="2">
    <source>
        <dbReference type="SAM" id="MobiDB-lite"/>
    </source>
</evidence>
<feature type="compositionally biased region" description="Pro residues" evidence="2">
    <location>
        <begin position="640"/>
        <end position="652"/>
    </location>
</feature>
<feature type="region of interest" description="Disordered" evidence="2">
    <location>
        <begin position="436"/>
        <end position="668"/>
    </location>
</feature>
<feature type="compositionally biased region" description="Low complexity" evidence="2">
    <location>
        <begin position="236"/>
        <end position="272"/>
    </location>
</feature>
<organism evidence="3 4">
    <name type="scientific">Mycena indigotica</name>
    <dbReference type="NCBI Taxonomy" id="2126181"/>
    <lineage>
        <taxon>Eukaryota</taxon>
        <taxon>Fungi</taxon>
        <taxon>Dikarya</taxon>
        <taxon>Basidiomycota</taxon>
        <taxon>Agaricomycotina</taxon>
        <taxon>Agaricomycetes</taxon>
        <taxon>Agaricomycetidae</taxon>
        <taxon>Agaricales</taxon>
        <taxon>Marasmiineae</taxon>
        <taxon>Mycenaceae</taxon>
        <taxon>Mycena</taxon>
    </lineage>
</organism>
<keyword evidence="4" id="KW-1185">Reference proteome</keyword>
<feature type="compositionally biased region" description="Polar residues" evidence="2">
    <location>
        <begin position="579"/>
        <end position="594"/>
    </location>
</feature>
<feature type="compositionally biased region" description="Basic and acidic residues" evidence="2">
    <location>
        <begin position="487"/>
        <end position="505"/>
    </location>
</feature>
<feature type="compositionally biased region" description="Low complexity" evidence="2">
    <location>
        <begin position="558"/>
        <end position="567"/>
    </location>
</feature>
<dbReference type="AlphaFoldDB" id="A0A8H6SN64"/>
<feature type="region of interest" description="Disordered" evidence="2">
    <location>
        <begin position="218"/>
        <end position="304"/>
    </location>
</feature>
<feature type="compositionally biased region" description="Pro residues" evidence="2">
    <location>
        <begin position="436"/>
        <end position="450"/>
    </location>
</feature>
<dbReference type="Proteomes" id="UP000636479">
    <property type="component" value="Unassembled WGS sequence"/>
</dbReference>
<comment type="caution">
    <text evidence="3">The sequence shown here is derived from an EMBL/GenBank/DDBJ whole genome shotgun (WGS) entry which is preliminary data.</text>
</comment>
<feature type="coiled-coil region" evidence="1">
    <location>
        <begin position="86"/>
        <end position="120"/>
    </location>
</feature>
<name>A0A8H6SN64_9AGAR</name>
<protein>
    <submittedName>
        <fullName evidence="3">Uncharacterized protein</fullName>
    </submittedName>
</protein>
<reference evidence="3" key="1">
    <citation type="submission" date="2020-05" db="EMBL/GenBank/DDBJ databases">
        <title>Mycena genomes resolve the evolution of fungal bioluminescence.</title>
        <authorList>
            <person name="Tsai I.J."/>
        </authorList>
    </citation>
    <scope>NUCLEOTIDE SEQUENCE</scope>
    <source>
        <strain evidence="3">171206Taipei</strain>
    </source>
</reference>
<evidence type="ECO:0000256" key="1">
    <source>
        <dbReference type="SAM" id="Coils"/>
    </source>
</evidence>
<feature type="compositionally biased region" description="Pro residues" evidence="2">
    <location>
        <begin position="294"/>
        <end position="304"/>
    </location>
</feature>
<feature type="compositionally biased region" description="Polar residues" evidence="2">
    <location>
        <begin position="603"/>
        <end position="624"/>
    </location>
</feature>
<keyword evidence="1" id="KW-0175">Coiled coil</keyword>
<feature type="compositionally biased region" description="Pro residues" evidence="2">
    <location>
        <begin position="144"/>
        <end position="155"/>
    </location>
</feature>